<dbReference type="InterPro" id="IPR002110">
    <property type="entry name" value="Ankyrin_rpt"/>
</dbReference>
<gene>
    <name evidence="4" type="ordered locus">Acid345_2372</name>
</gene>
<dbReference type="OrthoDB" id="127805at2"/>
<dbReference type="EMBL" id="CP000360">
    <property type="protein sequence ID" value="ABF41373.1"/>
    <property type="molecule type" value="Genomic_DNA"/>
</dbReference>
<dbReference type="HOGENOM" id="CLU_032709_0_0_0"/>
<evidence type="ECO:0000313" key="4">
    <source>
        <dbReference type="EMBL" id="ABF41373.1"/>
    </source>
</evidence>
<dbReference type="Pfam" id="PF00023">
    <property type="entry name" value="Ank"/>
    <property type="match status" value="1"/>
</dbReference>
<dbReference type="eggNOG" id="COG0666">
    <property type="taxonomic scope" value="Bacteria"/>
</dbReference>
<evidence type="ECO:0000256" key="3">
    <source>
        <dbReference type="PROSITE-ProRule" id="PRU00023"/>
    </source>
</evidence>
<dbReference type="InterPro" id="IPR050745">
    <property type="entry name" value="Multifunctional_regulatory"/>
</dbReference>
<dbReference type="Pfam" id="PF12796">
    <property type="entry name" value="Ank_2"/>
    <property type="match status" value="1"/>
</dbReference>
<keyword evidence="5" id="KW-1185">Reference proteome</keyword>
<proteinExistence type="predicted"/>
<dbReference type="STRING" id="204669.Acid345_2372"/>
<dbReference type="PROSITE" id="PS50297">
    <property type="entry name" value="ANK_REP_REGION"/>
    <property type="match status" value="1"/>
</dbReference>
<dbReference type="Gene3D" id="1.25.40.20">
    <property type="entry name" value="Ankyrin repeat-containing domain"/>
    <property type="match status" value="3"/>
</dbReference>
<keyword evidence="2 3" id="KW-0040">ANK repeat</keyword>
<dbReference type="SUPFAM" id="SSF48403">
    <property type="entry name" value="Ankyrin repeat"/>
    <property type="match status" value="1"/>
</dbReference>
<keyword evidence="1" id="KW-0677">Repeat</keyword>
<evidence type="ECO:0000256" key="2">
    <source>
        <dbReference type="ARBA" id="ARBA00023043"/>
    </source>
</evidence>
<dbReference type="EnsemblBacteria" id="ABF41373">
    <property type="protein sequence ID" value="ABF41373"/>
    <property type="gene ID" value="Acid345_2372"/>
</dbReference>
<feature type="repeat" description="ANK" evidence="3">
    <location>
        <begin position="419"/>
        <end position="451"/>
    </location>
</feature>
<dbReference type="AlphaFoldDB" id="Q1IP27"/>
<name>Q1IP27_KORVE</name>
<evidence type="ECO:0000313" key="5">
    <source>
        <dbReference type="Proteomes" id="UP000002432"/>
    </source>
</evidence>
<dbReference type="Proteomes" id="UP000002432">
    <property type="component" value="Chromosome"/>
</dbReference>
<evidence type="ECO:0000256" key="1">
    <source>
        <dbReference type="ARBA" id="ARBA00022737"/>
    </source>
</evidence>
<dbReference type="PANTHER" id="PTHR24189:SF50">
    <property type="entry name" value="ANKYRIN REPEAT AND SOCS BOX PROTEIN 2"/>
    <property type="match status" value="1"/>
</dbReference>
<protein>
    <submittedName>
        <fullName evidence="4">Ankyrin</fullName>
    </submittedName>
</protein>
<sequence>MSPRELPARPNLEHLKKQARTLLQEAQSSEPSAMARFTEVSVASSAPKLADALHVIAREYGFESWPKLKLHVESNSEDAGLALTAAIRANDAKLVRSVLERHPSLTKQINEPLTHYSFDIPPIVAAAERESREVVDVLLAAGANINERSRWWAGSFGVLDFCGSELAEYLISRGATLDIHSAARLGKVDEVRAMLARDPQLVHARGGDGQLALHFAATVEIAELLLEHGAKVDVRDIDHESTAAQYMAGFGRYRNSPKSDRHDIVRLLISKGAETDILMASAIGDRTLVEEILNNDPDTVRVIVNEKHLPKRDLKSGGMIYFYGFGMTKTPHMIALDFGHRDVFELLMQRSAPWLRLSQAAEAEEESLVRELVQKHPAMMAKLTPNAARRIVGPAVRGNTRAVELLLECGWPANATLDNNQTALHYAAWHGNLAMLRMLLSHGAPVNVFETQHGGSPMGWALHGSENSWLRDKGDYPGVVRALFAAGATLPQPQGPWAATEEVMDVLREHELSEEPPQT</sequence>
<dbReference type="RefSeq" id="WP_011523174.1">
    <property type="nucleotide sequence ID" value="NC_008009.1"/>
</dbReference>
<feature type="repeat" description="ANK" evidence="3">
    <location>
        <begin position="118"/>
        <end position="150"/>
    </location>
</feature>
<accession>Q1IP27</accession>
<dbReference type="PANTHER" id="PTHR24189">
    <property type="entry name" value="MYOTROPHIN"/>
    <property type="match status" value="1"/>
</dbReference>
<dbReference type="SMART" id="SM00248">
    <property type="entry name" value="ANK"/>
    <property type="match status" value="6"/>
</dbReference>
<dbReference type="InterPro" id="IPR036770">
    <property type="entry name" value="Ankyrin_rpt-contain_sf"/>
</dbReference>
<dbReference type="KEGG" id="aba:Acid345_2372"/>
<organism evidence="4 5">
    <name type="scientific">Koribacter versatilis (strain Ellin345)</name>
    <dbReference type="NCBI Taxonomy" id="204669"/>
    <lineage>
        <taxon>Bacteria</taxon>
        <taxon>Pseudomonadati</taxon>
        <taxon>Acidobacteriota</taxon>
        <taxon>Terriglobia</taxon>
        <taxon>Terriglobales</taxon>
        <taxon>Candidatus Korobacteraceae</taxon>
        <taxon>Candidatus Korobacter</taxon>
    </lineage>
</organism>
<dbReference type="PROSITE" id="PS50088">
    <property type="entry name" value="ANK_REPEAT"/>
    <property type="match status" value="2"/>
</dbReference>
<reference evidence="4 5" key="1">
    <citation type="journal article" date="2009" name="Appl. Environ. Microbiol.">
        <title>Three genomes from the phylum Acidobacteria provide insight into the lifestyles of these microorganisms in soils.</title>
        <authorList>
            <person name="Ward N.L."/>
            <person name="Challacombe J.F."/>
            <person name="Janssen P.H."/>
            <person name="Henrissat B."/>
            <person name="Coutinho P.M."/>
            <person name="Wu M."/>
            <person name="Xie G."/>
            <person name="Haft D.H."/>
            <person name="Sait M."/>
            <person name="Badger J."/>
            <person name="Barabote R.D."/>
            <person name="Bradley B."/>
            <person name="Brettin T.S."/>
            <person name="Brinkac L.M."/>
            <person name="Bruce D."/>
            <person name="Creasy T."/>
            <person name="Daugherty S.C."/>
            <person name="Davidsen T.M."/>
            <person name="DeBoy R.T."/>
            <person name="Detter J.C."/>
            <person name="Dodson R.J."/>
            <person name="Durkin A.S."/>
            <person name="Ganapathy A."/>
            <person name="Gwinn-Giglio M."/>
            <person name="Han C.S."/>
            <person name="Khouri H."/>
            <person name="Kiss H."/>
            <person name="Kothari S.P."/>
            <person name="Madupu R."/>
            <person name="Nelson K.E."/>
            <person name="Nelson W.C."/>
            <person name="Paulsen I."/>
            <person name="Penn K."/>
            <person name="Ren Q."/>
            <person name="Rosovitz M.J."/>
            <person name="Selengut J.D."/>
            <person name="Shrivastava S."/>
            <person name="Sullivan S.A."/>
            <person name="Tapia R."/>
            <person name="Thompson L.S."/>
            <person name="Watkins K.L."/>
            <person name="Yang Q."/>
            <person name="Yu C."/>
            <person name="Zafar N."/>
            <person name="Zhou L."/>
            <person name="Kuske C.R."/>
        </authorList>
    </citation>
    <scope>NUCLEOTIDE SEQUENCE [LARGE SCALE GENOMIC DNA]</scope>
    <source>
        <strain evidence="4 5">Ellin345</strain>
    </source>
</reference>